<dbReference type="Proteomes" id="UP000009315">
    <property type="component" value="Unassembled WGS sequence"/>
</dbReference>
<gene>
    <name evidence="3" type="ORF">DESHY_10123</name>
</gene>
<name>K8E685_9FIRM</name>
<dbReference type="Gene3D" id="3.60.110.10">
    <property type="entry name" value="Carbon-nitrogen hydrolase"/>
    <property type="match status" value="1"/>
</dbReference>
<evidence type="ECO:0000256" key="1">
    <source>
        <dbReference type="ARBA" id="ARBA00022801"/>
    </source>
</evidence>
<keyword evidence="4" id="KW-1185">Reference proteome</keyword>
<evidence type="ECO:0000313" key="4">
    <source>
        <dbReference type="Proteomes" id="UP000009315"/>
    </source>
</evidence>
<dbReference type="PANTHER" id="PTHR43674">
    <property type="entry name" value="NITRILASE C965.09-RELATED"/>
    <property type="match status" value="1"/>
</dbReference>
<keyword evidence="3" id="KW-0012">Acyltransferase</keyword>
<dbReference type="PANTHER" id="PTHR43674:SF2">
    <property type="entry name" value="BETA-UREIDOPROPIONASE"/>
    <property type="match status" value="1"/>
</dbReference>
<dbReference type="PROSITE" id="PS50263">
    <property type="entry name" value="CN_HYDROLASE"/>
    <property type="match status" value="1"/>
</dbReference>
<dbReference type="EMBL" id="CAOS01000001">
    <property type="protein sequence ID" value="CCO06963.1"/>
    <property type="molecule type" value="Genomic_DNA"/>
</dbReference>
<dbReference type="CDD" id="cd07585">
    <property type="entry name" value="nitrilase_7"/>
    <property type="match status" value="1"/>
</dbReference>
<organism evidence="3 4">
    <name type="scientific">Desulforamulus hydrothermalis Lam5 = DSM 18033</name>
    <dbReference type="NCBI Taxonomy" id="1121428"/>
    <lineage>
        <taxon>Bacteria</taxon>
        <taxon>Bacillati</taxon>
        <taxon>Bacillota</taxon>
        <taxon>Clostridia</taxon>
        <taxon>Eubacteriales</taxon>
        <taxon>Peptococcaceae</taxon>
        <taxon>Desulforamulus</taxon>
    </lineage>
</organism>
<accession>K8E685</accession>
<dbReference type="AlphaFoldDB" id="K8E685"/>
<evidence type="ECO:0000259" key="2">
    <source>
        <dbReference type="PROSITE" id="PS50263"/>
    </source>
</evidence>
<keyword evidence="3" id="KW-0808">Transferase</keyword>
<evidence type="ECO:0000313" key="3">
    <source>
        <dbReference type="EMBL" id="CCO06963.1"/>
    </source>
</evidence>
<dbReference type="GO" id="GO:0016746">
    <property type="term" value="F:acyltransferase activity"/>
    <property type="evidence" value="ECO:0007669"/>
    <property type="project" value="UniProtKB-KW"/>
</dbReference>
<sequence>MLDTRIGLVQMQAKVGRLNDNLAVMGRFVEEAAAQAVDIICFPEMCLQGYHREKAGEFAQDITSSAFVTSLEQMAKLNNITVIAGMAERNGEAKPFITQIVVYPDGTVDKYRKTHLGKSEQPYFSAGDDIKVFATAKAKFGIQICWDTHFPELATILSLRGCEIIFAPHASPSFVGDRRDIWLKYLPARAYDNTVFIGACNLVGEDGQGRIFCGGALILDPKGNIVAEDFRGEASLLVADLAGSKINTIRQQQAGSMANSFYLRARRPELYQELVKGQTGLNTG</sequence>
<comment type="caution">
    <text evidence="3">The sequence shown here is derived from an EMBL/GenBank/DDBJ whole genome shotgun (WGS) entry which is preliminary data.</text>
</comment>
<keyword evidence="3" id="KW-0449">Lipoprotein</keyword>
<dbReference type="GO" id="GO:0033388">
    <property type="term" value="P:putrescine biosynthetic process from arginine"/>
    <property type="evidence" value="ECO:0007669"/>
    <property type="project" value="TreeGrafter"/>
</dbReference>
<reference evidence="3 4" key="1">
    <citation type="journal article" date="2013" name="Genome Announc.">
        <title>Genome Sequence of the Sulfate-Reducing Bacterium Desulfotomaculum hydrothermale Lam5(T).</title>
        <authorList>
            <person name="Amin O."/>
            <person name="Fardeau M.L."/>
            <person name="Valette O."/>
            <person name="Hirschler-Rea A."/>
            <person name="Barbe V."/>
            <person name="Medigue C."/>
            <person name="Vacherie B."/>
            <person name="Ollivier B."/>
            <person name="Bertin P.N."/>
            <person name="Dolla A."/>
        </authorList>
    </citation>
    <scope>NUCLEOTIDE SEQUENCE [LARGE SCALE GENOMIC DNA]</scope>
    <source>
        <strain evidence="4">Lam5 / DSM 18033</strain>
    </source>
</reference>
<proteinExistence type="predicted"/>
<dbReference type="RefSeq" id="WP_008409632.1">
    <property type="nucleotide sequence ID" value="NZ_CAOS01000001.1"/>
</dbReference>
<dbReference type="Pfam" id="PF00795">
    <property type="entry name" value="CN_hydrolase"/>
    <property type="match status" value="1"/>
</dbReference>
<keyword evidence="1" id="KW-0378">Hydrolase</keyword>
<protein>
    <submittedName>
        <fullName evidence="3">Nitrilase/cyanide hydratase and apolipoprotein N-acyltransferase</fullName>
    </submittedName>
</protein>
<dbReference type="GO" id="GO:0050126">
    <property type="term" value="F:N-carbamoylputrescine amidase activity"/>
    <property type="evidence" value="ECO:0007669"/>
    <property type="project" value="TreeGrafter"/>
</dbReference>
<dbReference type="OrthoDB" id="9811121at2"/>
<dbReference type="SUPFAM" id="SSF56317">
    <property type="entry name" value="Carbon-nitrogen hydrolase"/>
    <property type="match status" value="1"/>
</dbReference>
<dbReference type="STRING" id="1121428.DESHY_10123"/>
<dbReference type="eggNOG" id="COG0388">
    <property type="taxonomic scope" value="Bacteria"/>
</dbReference>
<dbReference type="InterPro" id="IPR036526">
    <property type="entry name" value="C-N_Hydrolase_sf"/>
</dbReference>
<dbReference type="InterPro" id="IPR003010">
    <property type="entry name" value="C-N_Hydrolase"/>
</dbReference>
<dbReference type="InterPro" id="IPR050345">
    <property type="entry name" value="Aliph_Amidase/BUP"/>
</dbReference>
<feature type="domain" description="CN hydrolase" evidence="2">
    <location>
        <begin position="4"/>
        <end position="243"/>
    </location>
</feature>